<name>A0ABQ2NYA1_9BACI</name>
<organism evidence="1 2">
    <name type="scientific">Oceanobacillus neutriphilus</name>
    <dbReference type="NCBI Taxonomy" id="531815"/>
    <lineage>
        <taxon>Bacteria</taxon>
        <taxon>Bacillati</taxon>
        <taxon>Bacillota</taxon>
        <taxon>Bacilli</taxon>
        <taxon>Bacillales</taxon>
        <taxon>Bacillaceae</taxon>
        <taxon>Oceanobacillus</taxon>
    </lineage>
</organism>
<evidence type="ECO:0000313" key="2">
    <source>
        <dbReference type="Proteomes" id="UP000641206"/>
    </source>
</evidence>
<accession>A0ABQ2NYA1</accession>
<proteinExistence type="predicted"/>
<evidence type="ECO:0000313" key="1">
    <source>
        <dbReference type="EMBL" id="GGP13588.1"/>
    </source>
</evidence>
<sequence length="86" mass="9982">MRITITNINFNYDNGYDNEYTGVTINYIATGFKFNPNESATLTRDQYEELKDDKDGLRKVIIENIIKSVASYVEELNEYKDSLQAE</sequence>
<evidence type="ECO:0008006" key="3">
    <source>
        <dbReference type="Google" id="ProtNLM"/>
    </source>
</evidence>
<gene>
    <name evidence="1" type="ORF">GCM10011346_34180</name>
</gene>
<dbReference type="Proteomes" id="UP000641206">
    <property type="component" value="Unassembled WGS sequence"/>
</dbReference>
<dbReference type="RefSeq" id="WP_188735540.1">
    <property type="nucleotide sequence ID" value="NZ_BMLW01000010.1"/>
</dbReference>
<keyword evidence="2" id="KW-1185">Reference proteome</keyword>
<dbReference type="EMBL" id="BMLW01000010">
    <property type="protein sequence ID" value="GGP13588.1"/>
    <property type="molecule type" value="Genomic_DNA"/>
</dbReference>
<protein>
    <recommendedName>
        <fullName evidence="3">Phage protein</fullName>
    </recommendedName>
</protein>
<reference evidence="2" key="1">
    <citation type="journal article" date="2019" name="Int. J. Syst. Evol. Microbiol.">
        <title>The Global Catalogue of Microorganisms (GCM) 10K type strain sequencing project: providing services to taxonomists for standard genome sequencing and annotation.</title>
        <authorList>
            <consortium name="The Broad Institute Genomics Platform"/>
            <consortium name="The Broad Institute Genome Sequencing Center for Infectious Disease"/>
            <person name="Wu L."/>
            <person name="Ma J."/>
        </authorList>
    </citation>
    <scope>NUCLEOTIDE SEQUENCE [LARGE SCALE GENOMIC DNA]</scope>
    <source>
        <strain evidence="2">CGMCC 1.7693</strain>
    </source>
</reference>
<comment type="caution">
    <text evidence="1">The sequence shown here is derived from an EMBL/GenBank/DDBJ whole genome shotgun (WGS) entry which is preliminary data.</text>
</comment>